<dbReference type="AlphaFoldDB" id="A0AAV7E393"/>
<protein>
    <submittedName>
        <fullName evidence="1">Uncharacterized protein</fullName>
    </submittedName>
</protein>
<evidence type="ECO:0000313" key="2">
    <source>
        <dbReference type="Proteomes" id="UP000825729"/>
    </source>
</evidence>
<sequence length="138" mass="16057">MVAQSNYAILCGFVAWLLKEYPKVHLSCQCVYVVIIDCIELKEYSKLKEYPKVHLSCQCVYVVIIACIELKEYSKLKEYPKVNLSCQYVCVVIIACFELEEYPKRILKYFDFKSDHPKVEFLELSMSVSTLTFVEIVG</sequence>
<proteinExistence type="predicted"/>
<accession>A0AAV7E393</accession>
<dbReference type="Proteomes" id="UP000825729">
    <property type="component" value="Unassembled WGS sequence"/>
</dbReference>
<gene>
    <name evidence="1" type="ORF">H6P81_018115</name>
</gene>
<dbReference type="EMBL" id="JAINDJ010000007">
    <property type="protein sequence ID" value="KAG9442261.1"/>
    <property type="molecule type" value="Genomic_DNA"/>
</dbReference>
<organism evidence="1 2">
    <name type="scientific">Aristolochia fimbriata</name>
    <name type="common">White veined hardy Dutchman's pipe vine</name>
    <dbReference type="NCBI Taxonomy" id="158543"/>
    <lineage>
        <taxon>Eukaryota</taxon>
        <taxon>Viridiplantae</taxon>
        <taxon>Streptophyta</taxon>
        <taxon>Embryophyta</taxon>
        <taxon>Tracheophyta</taxon>
        <taxon>Spermatophyta</taxon>
        <taxon>Magnoliopsida</taxon>
        <taxon>Magnoliidae</taxon>
        <taxon>Piperales</taxon>
        <taxon>Aristolochiaceae</taxon>
        <taxon>Aristolochia</taxon>
    </lineage>
</organism>
<keyword evidence="2" id="KW-1185">Reference proteome</keyword>
<name>A0AAV7E393_ARIFI</name>
<evidence type="ECO:0000313" key="1">
    <source>
        <dbReference type="EMBL" id="KAG9442261.1"/>
    </source>
</evidence>
<comment type="caution">
    <text evidence="1">The sequence shown here is derived from an EMBL/GenBank/DDBJ whole genome shotgun (WGS) entry which is preliminary data.</text>
</comment>
<reference evidence="1 2" key="1">
    <citation type="submission" date="2021-07" db="EMBL/GenBank/DDBJ databases">
        <title>The Aristolochia fimbriata genome: insights into angiosperm evolution, floral development and chemical biosynthesis.</title>
        <authorList>
            <person name="Jiao Y."/>
        </authorList>
    </citation>
    <scope>NUCLEOTIDE SEQUENCE [LARGE SCALE GENOMIC DNA]</scope>
    <source>
        <strain evidence="1">IBCAS-2021</strain>
        <tissue evidence="1">Leaf</tissue>
    </source>
</reference>